<dbReference type="EMBL" id="CP015518">
    <property type="protein sequence ID" value="APG23742.1"/>
    <property type="molecule type" value="Genomic_DNA"/>
</dbReference>
<dbReference type="Proteomes" id="UP000182264">
    <property type="component" value="Chromosome"/>
</dbReference>
<proteinExistence type="predicted"/>
<gene>
    <name evidence="1" type="ORF">A7E75_00910</name>
</gene>
<dbReference type="AlphaFoldDB" id="A0A1L3GCS7"/>
<reference evidence="1 2" key="1">
    <citation type="journal article" date="2017" name="Genome Announc.">
        <title>Complete Genome Sequences of Two Acetylene-Fermenting Pelobacter acetylenicus Strains.</title>
        <authorList>
            <person name="Sutton J.M."/>
            <person name="Baesman S.M."/>
            <person name="Fierst J.L."/>
            <person name="Poret-Peterson A.T."/>
            <person name="Oremland R.S."/>
            <person name="Dunlap D.S."/>
            <person name="Akob D.M."/>
        </authorList>
    </citation>
    <scope>NUCLEOTIDE SEQUENCE [LARGE SCALE GENOMIC DNA]</scope>
    <source>
        <strain evidence="1 2">DSM 3247</strain>
    </source>
</reference>
<accession>A0A1L3GCS7</accession>
<keyword evidence="2" id="KW-1185">Reference proteome</keyword>
<name>A0A1L3GCS7_SYNAC</name>
<dbReference type="SUPFAM" id="SSF50998">
    <property type="entry name" value="Quinoprotein alcohol dehydrogenase-like"/>
    <property type="match status" value="1"/>
</dbReference>
<evidence type="ECO:0000313" key="1">
    <source>
        <dbReference type="EMBL" id="APG23742.1"/>
    </source>
</evidence>
<dbReference type="InterPro" id="IPR011047">
    <property type="entry name" value="Quinoprotein_ADH-like_sf"/>
</dbReference>
<dbReference type="Gene3D" id="2.130.10.10">
    <property type="entry name" value="YVTN repeat-like/Quinoprotein amine dehydrogenase"/>
    <property type="match status" value="1"/>
</dbReference>
<dbReference type="InterPro" id="IPR015943">
    <property type="entry name" value="WD40/YVTN_repeat-like_dom_sf"/>
</dbReference>
<sequence length="523" mass="56212">MKVSIVARASAVIVSLFILASGYSSAIAESIYPVAALPIPNSSILPNQKISPVPMFIGETVTAKAVTGTTPVPQNPFMAENPWNCMHNDSYQSDVYPTPGPLGSNPVVSSTWLGPPDGIQAIVVGMTFDRANNLLIAASIKVLREQGFAFVQLTLIDATTLATLARFDLPRETLTGTGFRPAGTYFYMAQDNRIVIGTKDRTIWLVSYSFDSPTGLWSFHHDNEAAPWDLTAHIPQGDSIQGLQPDWSGLLWFTSKGGVVGTLDMDTGLVIDSLQLPGERIVNGHAAGEEGGVYIASTLAMYRFDADSDGAPSISWRKTYDAGTHIKEGQTDIGTGTTPTLMGDRFVTITDNGQPQMHVLVYDRADGHLVCSEPVFQPGQASNENSLVATDTSIIVENNFGYKNALKDTTHGRTTTPGLARIDVENDACRTVWTNESESIPTLITKMSLATGLIYTYTKPKGPAATDPWYFTAIDFETGETVWKILAGVGVLYNNHYAGAYLGPDGTLYVGVLGGIVAVRDGE</sequence>
<dbReference type="RefSeq" id="WP_072285552.1">
    <property type="nucleotide sequence ID" value="NZ_CP015518.1"/>
</dbReference>
<organism evidence="1 2">
    <name type="scientific">Syntrophotalea acetylenica</name>
    <name type="common">Pelobacter acetylenicus</name>
    <dbReference type="NCBI Taxonomy" id="29542"/>
    <lineage>
        <taxon>Bacteria</taxon>
        <taxon>Pseudomonadati</taxon>
        <taxon>Thermodesulfobacteriota</taxon>
        <taxon>Desulfuromonadia</taxon>
        <taxon>Desulfuromonadales</taxon>
        <taxon>Syntrophotaleaceae</taxon>
        <taxon>Syntrophotalea</taxon>
    </lineage>
</organism>
<protein>
    <submittedName>
        <fullName evidence="1">Uncharacterized protein</fullName>
    </submittedName>
</protein>
<evidence type="ECO:0000313" key="2">
    <source>
        <dbReference type="Proteomes" id="UP000182264"/>
    </source>
</evidence>